<feature type="binding site" description="covalent" evidence="14">
    <location>
        <position position="74"/>
    </location>
    <ligand>
        <name>heme</name>
        <dbReference type="ChEBI" id="CHEBI:30413"/>
        <label>1</label>
    </ligand>
</feature>
<feature type="binding site" description="axial binding residue" evidence="15">
    <location>
        <position position="198"/>
    </location>
    <ligand>
        <name>heme</name>
        <dbReference type="ChEBI" id="CHEBI:30413"/>
        <label>4</label>
    </ligand>
    <ligandPart>
        <name>Fe</name>
        <dbReference type="ChEBI" id="CHEBI:18248"/>
    </ligandPart>
</feature>
<evidence type="ECO:0000256" key="13">
    <source>
        <dbReference type="PIRNR" id="PIRNR000013"/>
    </source>
</evidence>
<gene>
    <name evidence="18" type="ORF">DOO78_07260</name>
</gene>
<dbReference type="PANTHER" id="PTHR30333">
    <property type="entry name" value="CYTOCHROME C-TYPE PROTEIN"/>
    <property type="match status" value="1"/>
</dbReference>
<keyword evidence="10 13" id="KW-0408">Iron</keyword>
<keyword evidence="6 16" id="KW-0812">Transmembrane</keyword>
<dbReference type="InterPro" id="IPR038266">
    <property type="entry name" value="NapC/NirT_cytc_sf"/>
</dbReference>
<proteinExistence type="inferred from homology"/>
<reference evidence="19" key="1">
    <citation type="submission" date="2018-06" db="EMBL/GenBank/DDBJ databases">
        <authorList>
            <person name="Khan S.A."/>
        </authorList>
    </citation>
    <scope>NUCLEOTIDE SEQUENCE [LARGE SCALE GENOMIC DNA]</scope>
    <source>
        <strain evidence="19">DB-1506</strain>
    </source>
</reference>
<dbReference type="EMBL" id="QLIX01000003">
    <property type="protein sequence ID" value="RAI60027.1"/>
    <property type="molecule type" value="Genomic_DNA"/>
</dbReference>
<feature type="transmembrane region" description="Helical" evidence="16">
    <location>
        <begin position="35"/>
        <end position="58"/>
    </location>
</feature>
<comment type="PTM">
    <text evidence="13">Binds 4 heme groups per subunit.</text>
</comment>
<evidence type="ECO:0000256" key="8">
    <source>
        <dbReference type="ARBA" id="ARBA00022982"/>
    </source>
</evidence>
<feature type="binding site" description="covalent" evidence="14">
    <location>
        <position position="194"/>
    </location>
    <ligand>
        <name>heme</name>
        <dbReference type="ChEBI" id="CHEBI:30413"/>
        <label>4</label>
    </ligand>
</feature>
<feature type="domain" description="NapC/NirT cytochrome c N-terminal" evidence="17">
    <location>
        <begin position="37"/>
        <end position="208"/>
    </location>
</feature>
<dbReference type="InterPro" id="IPR051174">
    <property type="entry name" value="Cytochrome_c-type_ET"/>
</dbReference>
<dbReference type="InterPro" id="IPR005126">
    <property type="entry name" value="NapC/NirT_cyt_c_N"/>
</dbReference>
<keyword evidence="3 13" id="KW-0813">Transport</keyword>
<keyword evidence="8 13" id="KW-0249">Electron transport</keyword>
<dbReference type="PIRSF" id="PIRSF000013">
    <property type="entry name" value="4_hem_cytochrm_NapC"/>
    <property type="match status" value="1"/>
</dbReference>
<feature type="binding site" description="covalent" evidence="14">
    <location>
        <position position="104"/>
    </location>
    <ligand>
        <name>heme</name>
        <dbReference type="ChEBI" id="CHEBI:30413"/>
        <label>2</label>
    </ligand>
</feature>
<dbReference type="Proteomes" id="UP000249065">
    <property type="component" value="Unassembled WGS sequence"/>
</dbReference>
<organism evidence="18 19">
    <name type="scientific">Roseicella frigidaeris</name>
    <dbReference type="NCBI Taxonomy" id="2230885"/>
    <lineage>
        <taxon>Bacteria</taxon>
        <taxon>Pseudomonadati</taxon>
        <taxon>Pseudomonadota</taxon>
        <taxon>Alphaproteobacteria</taxon>
        <taxon>Acetobacterales</taxon>
        <taxon>Roseomonadaceae</taxon>
        <taxon>Roseicella</taxon>
    </lineage>
</organism>
<feature type="binding site" description="axial binding residue" evidence="15">
    <location>
        <position position="165"/>
    </location>
    <ligand>
        <name>heme</name>
        <dbReference type="ChEBI" id="CHEBI:30413"/>
        <label>3</label>
    </ligand>
    <ligandPart>
        <name>Fe</name>
        <dbReference type="ChEBI" id="CHEBI:18248"/>
    </ligandPart>
</feature>
<keyword evidence="7 13" id="KW-0479">Metal-binding</keyword>
<feature type="binding site" description="covalent" evidence="14">
    <location>
        <position position="71"/>
    </location>
    <ligand>
        <name>heme</name>
        <dbReference type="ChEBI" id="CHEBI:30413"/>
        <label>1</label>
    </ligand>
</feature>
<feature type="binding site" description="axial binding residue" evidence="15">
    <location>
        <position position="105"/>
    </location>
    <ligand>
        <name>heme</name>
        <dbReference type="ChEBI" id="CHEBI:30413"/>
        <label>2</label>
    </ligand>
    <ligandPart>
        <name>Fe</name>
        <dbReference type="ChEBI" id="CHEBI:18248"/>
    </ligandPart>
</feature>
<dbReference type="GO" id="GO:0009055">
    <property type="term" value="F:electron transfer activity"/>
    <property type="evidence" value="ECO:0007669"/>
    <property type="project" value="TreeGrafter"/>
</dbReference>
<dbReference type="Pfam" id="PF03264">
    <property type="entry name" value="Cytochrom_NNT"/>
    <property type="match status" value="1"/>
</dbReference>
<feature type="binding site" description="covalent" evidence="14">
    <location>
        <position position="101"/>
    </location>
    <ligand>
        <name>heme</name>
        <dbReference type="ChEBI" id="CHEBI:30413"/>
        <label>2</label>
    </ligand>
</feature>
<keyword evidence="4" id="KW-1003">Cell membrane</keyword>
<dbReference type="PANTHER" id="PTHR30333:SF1">
    <property type="entry name" value="CYTOCHROME C-TYPE PROTEIN NAPC"/>
    <property type="match status" value="1"/>
</dbReference>
<name>A0A327MBS7_9PROT</name>
<comment type="similarity">
    <text evidence="2">Belongs to the NapC/NirT/NrfH family.</text>
</comment>
<dbReference type="FunFam" id="1.10.3820.10:FF:000001">
    <property type="entry name" value="Cytochrome c-type protein"/>
    <property type="match status" value="1"/>
</dbReference>
<comment type="caution">
    <text evidence="18">The sequence shown here is derived from an EMBL/GenBank/DDBJ whole genome shotgun (WGS) entry which is preliminary data.</text>
</comment>
<feature type="binding site" description="covalent" evidence="14">
    <location>
        <position position="161"/>
    </location>
    <ligand>
        <name>heme</name>
        <dbReference type="ChEBI" id="CHEBI:30413"/>
        <label>3</label>
    </ligand>
</feature>
<keyword evidence="9 16" id="KW-1133">Transmembrane helix</keyword>
<evidence type="ECO:0000256" key="2">
    <source>
        <dbReference type="ARBA" id="ARBA00007395"/>
    </source>
</evidence>
<evidence type="ECO:0000259" key="17">
    <source>
        <dbReference type="Pfam" id="PF03264"/>
    </source>
</evidence>
<evidence type="ECO:0000256" key="1">
    <source>
        <dbReference type="ARBA" id="ARBA00004162"/>
    </source>
</evidence>
<feature type="binding site" description="axial binding residue" evidence="15">
    <location>
        <position position="77"/>
    </location>
    <ligand>
        <name>heme</name>
        <dbReference type="ChEBI" id="CHEBI:30413"/>
        <label>1</label>
    </ligand>
    <ligandPart>
        <name>Fe</name>
        <dbReference type="ChEBI" id="CHEBI:18248"/>
    </ligandPart>
</feature>
<dbReference type="OrthoDB" id="7360653at2"/>
<keyword evidence="5 13" id="KW-0349">Heme</keyword>
<evidence type="ECO:0000256" key="9">
    <source>
        <dbReference type="ARBA" id="ARBA00022989"/>
    </source>
</evidence>
<feature type="binding site" description="axial binding residue" evidence="15">
    <location>
        <position position="203"/>
    </location>
    <ligand>
        <name>heme</name>
        <dbReference type="ChEBI" id="CHEBI:30413"/>
        <label>2</label>
    </ligand>
    <ligandPart>
        <name>Fe</name>
        <dbReference type="ChEBI" id="CHEBI:18248"/>
    </ligandPart>
</feature>
<keyword evidence="11 16" id="KW-0472">Membrane</keyword>
<evidence type="ECO:0000256" key="14">
    <source>
        <dbReference type="PIRSR" id="PIRSR000013-1"/>
    </source>
</evidence>
<feature type="binding site" description="axial binding residue" evidence="15">
    <location>
        <position position="123"/>
    </location>
    <ligand>
        <name>heme</name>
        <dbReference type="ChEBI" id="CHEBI:30413"/>
        <label>1</label>
    </ligand>
    <ligandPart>
        <name>Fe</name>
        <dbReference type="ChEBI" id="CHEBI:18248"/>
    </ligandPart>
</feature>
<evidence type="ECO:0000256" key="15">
    <source>
        <dbReference type="PIRSR" id="PIRSR000013-2"/>
    </source>
</evidence>
<sequence>MGGGGAAAPRRPGLIRRLWAWFWGLRLVRVATSPATGFSLAFLTLGGFIAGVVFWGGFNTALEATNRTEFCIGCHEMRSNVFEELQGTIHFTNRSGVRAGCPDCHVPHEWTRKIARKMQASKEVWGHIFGSIDTRDKFLDLRRHLAESEWARMKANDSLECRNCHSAVSMDVSKQNPRAAAAHEKYLFTGERTCIDCHKGIAHRLPDMTGVPGWQ</sequence>
<dbReference type="GO" id="GO:0009061">
    <property type="term" value="P:anaerobic respiration"/>
    <property type="evidence" value="ECO:0007669"/>
    <property type="project" value="TreeGrafter"/>
</dbReference>
<evidence type="ECO:0000313" key="18">
    <source>
        <dbReference type="EMBL" id="RAI60027.1"/>
    </source>
</evidence>
<evidence type="ECO:0000256" key="11">
    <source>
        <dbReference type="ARBA" id="ARBA00023136"/>
    </source>
</evidence>
<comment type="subcellular location">
    <subcellularLocation>
        <location evidence="1">Cell membrane</location>
        <topology evidence="1">Single-pass membrane protein</topology>
    </subcellularLocation>
</comment>
<dbReference type="GO" id="GO:0020037">
    <property type="term" value="F:heme binding"/>
    <property type="evidence" value="ECO:0007669"/>
    <property type="project" value="InterPro"/>
</dbReference>
<evidence type="ECO:0000313" key="19">
    <source>
        <dbReference type="Proteomes" id="UP000249065"/>
    </source>
</evidence>
<dbReference type="AlphaFoldDB" id="A0A327MBS7"/>
<evidence type="ECO:0000256" key="3">
    <source>
        <dbReference type="ARBA" id="ARBA00022448"/>
    </source>
</evidence>
<comment type="cofactor">
    <cofactor evidence="14">
        <name>heme</name>
        <dbReference type="ChEBI" id="CHEBI:30413"/>
    </cofactor>
    <text evidence="14">Binds 4 heme groups per subunit.</text>
</comment>
<evidence type="ECO:0000256" key="16">
    <source>
        <dbReference type="SAM" id="Phobius"/>
    </source>
</evidence>
<dbReference type="SUPFAM" id="SSF48695">
    <property type="entry name" value="Multiheme cytochromes"/>
    <property type="match status" value="1"/>
</dbReference>
<comment type="function">
    <text evidence="12">Mediates electron flow from quinones to the NapAB complex.</text>
</comment>
<feature type="binding site" description="covalent" evidence="14">
    <location>
        <position position="164"/>
    </location>
    <ligand>
        <name>heme</name>
        <dbReference type="ChEBI" id="CHEBI:30413"/>
        <label>3</label>
    </ligand>
</feature>
<dbReference type="InterPro" id="IPR036280">
    <property type="entry name" value="Multihaem_cyt_sf"/>
</dbReference>
<accession>A0A327MBS7</accession>
<dbReference type="Gene3D" id="1.10.3820.10">
    <property type="entry name" value="Di-heme elbow motif domain"/>
    <property type="match status" value="1"/>
</dbReference>
<evidence type="ECO:0000256" key="5">
    <source>
        <dbReference type="ARBA" id="ARBA00022617"/>
    </source>
</evidence>
<feature type="binding site" description="covalent" evidence="14">
    <location>
        <position position="197"/>
    </location>
    <ligand>
        <name>heme</name>
        <dbReference type="ChEBI" id="CHEBI:30413"/>
        <label>4</label>
    </ligand>
</feature>
<dbReference type="GO" id="GO:0019333">
    <property type="term" value="P:denitrification pathway"/>
    <property type="evidence" value="ECO:0007669"/>
    <property type="project" value="InterPro"/>
</dbReference>
<evidence type="ECO:0000256" key="4">
    <source>
        <dbReference type="ARBA" id="ARBA00022475"/>
    </source>
</evidence>
<evidence type="ECO:0000256" key="10">
    <source>
        <dbReference type="ARBA" id="ARBA00023004"/>
    </source>
</evidence>
<dbReference type="InterPro" id="IPR024717">
    <property type="entry name" value="NapC/NirT/NrfH"/>
</dbReference>
<evidence type="ECO:0000256" key="7">
    <source>
        <dbReference type="ARBA" id="ARBA00022723"/>
    </source>
</evidence>
<protein>
    <recommendedName>
        <fullName evidence="13">Cytochrome c-type protein</fullName>
    </recommendedName>
</protein>
<evidence type="ECO:0000256" key="6">
    <source>
        <dbReference type="ARBA" id="ARBA00022692"/>
    </source>
</evidence>
<dbReference type="GO" id="GO:0005886">
    <property type="term" value="C:plasma membrane"/>
    <property type="evidence" value="ECO:0007669"/>
    <property type="project" value="UniProtKB-SubCell"/>
</dbReference>
<keyword evidence="19" id="KW-1185">Reference proteome</keyword>
<dbReference type="GO" id="GO:0046872">
    <property type="term" value="F:metal ion binding"/>
    <property type="evidence" value="ECO:0007669"/>
    <property type="project" value="UniProtKB-KW"/>
</dbReference>
<evidence type="ECO:0000256" key="12">
    <source>
        <dbReference type="ARBA" id="ARBA00055242"/>
    </source>
</evidence>